<gene>
    <name evidence="1" type="ORF">BV25DRAFT_1792486</name>
</gene>
<dbReference type="Proteomes" id="UP000814140">
    <property type="component" value="Unassembled WGS sequence"/>
</dbReference>
<sequence length="384" mass="42010">MHPSFDDIASAALLVAASLPYKPQPDKFTILASFVLESRTSGLVKVISLGTGSKCLPSGRLPPRGDALHDSHAEVLARRGAVRWLLEEILRDTRQPSDWVDRRTDGMYDLKDDIILYLYVSTVPCGDASTRLLASLQDPNIASFKDSTSWPILPAGAPSRGRDDYARIGVLRTKPGRADAPPVLSMACSDKIARWGVLGVQGALSSAFLKPVYVTAIIIGDVVEEMREIVKEDCERAFYGRIGNLSGLPDGFRLARPVVGFTSLPFVHSKAQLPELSTSSNDSLCWIADSGYEVLINGLRRGVPPKHRNSQKFRPMLSKVSLFGLYRTVLTALALPGPDVSYHSAKQSSESYQIAKHVLLGPEAPFSGWIYSGTEWENFTEDAH</sequence>
<accession>A0ACB8TL74</accession>
<proteinExistence type="predicted"/>
<evidence type="ECO:0000313" key="1">
    <source>
        <dbReference type="EMBL" id="KAI0069181.1"/>
    </source>
</evidence>
<keyword evidence="2" id="KW-1185">Reference proteome</keyword>
<dbReference type="EMBL" id="MU277187">
    <property type="protein sequence ID" value="KAI0069181.1"/>
    <property type="molecule type" value="Genomic_DNA"/>
</dbReference>
<protein>
    <submittedName>
        <fullName evidence="1">Adenosine deaminase/editase</fullName>
    </submittedName>
</protein>
<name>A0ACB8TL74_9AGAM</name>
<comment type="caution">
    <text evidence="1">The sequence shown here is derived from an EMBL/GenBank/DDBJ whole genome shotgun (WGS) entry which is preliminary data.</text>
</comment>
<organism evidence="1 2">
    <name type="scientific">Artomyces pyxidatus</name>
    <dbReference type="NCBI Taxonomy" id="48021"/>
    <lineage>
        <taxon>Eukaryota</taxon>
        <taxon>Fungi</taxon>
        <taxon>Dikarya</taxon>
        <taxon>Basidiomycota</taxon>
        <taxon>Agaricomycotina</taxon>
        <taxon>Agaricomycetes</taxon>
        <taxon>Russulales</taxon>
        <taxon>Auriscalpiaceae</taxon>
        <taxon>Artomyces</taxon>
    </lineage>
</organism>
<reference evidence="1" key="1">
    <citation type="submission" date="2021-03" db="EMBL/GenBank/DDBJ databases">
        <authorList>
            <consortium name="DOE Joint Genome Institute"/>
            <person name="Ahrendt S."/>
            <person name="Looney B.P."/>
            <person name="Miyauchi S."/>
            <person name="Morin E."/>
            <person name="Drula E."/>
            <person name="Courty P.E."/>
            <person name="Chicoki N."/>
            <person name="Fauchery L."/>
            <person name="Kohler A."/>
            <person name="Kuo A."/>
            <person name="Labutti K."/>
            <person name="Pangilinan J."/>
            <person name="Lipzen A."/>
            <person name="Riley R."/>
            <person name="Andreopoulos W."/>
            <person name="He G."/>
            <person name="Johnson J."/>
            <person name="Barry K.W."/>
            <person name="Grigoriev I.V."/>
            <person name="Nagy L."/>
            <person name="Hibbett D."/>
            <person name="Henrissat B."/>
            <person name="Matheny P.B."/>
            <person name="Labbe J."/>
            <person name="Martin F."/>
        </authorList>
    </citation>
    <scope>NUCLEOTIDE SEQUENCE</scope>
    <source>
        <strain evidence="1">HHB10654</strain>
    </source>
</reference>
<evidence type="ECO:0000313" key="2">
    <source>
        <dbReference type="Proteomes" id="UP000814140"/>
    </source>
</evidence>
<reference evidence="1" key="2">
    <citation type="journal article" date="2022" name="New Phytol.">
        <title>Evolutionary transition to the ectomycorrhizal habit in the genomes of a hyperdiverse lineage of mushroom-forming fungi.</title>
        <authorList>
            <person name="Looney B."/>
            <person name="Miyauchi S."/>
            <person name="Morin E."/>
            <person name="Drula E."/>
            <person name="Courty P.E."/>
            <person name="Kohler A."/>
            <person name="Kuo A."/>
            <person name="LaButti K."/>
            <person name="Pangilinan J."/>
            <person name="Lipzen A."/>
            <person name="Riley R."/>
            <person name="Andreopoulos W."/>
            <person name="He G."/>
            <person name="Johnson J."/>
            <person name="Nolan M."/>
            <person name="Tritt A."/>
            <person name="Barry K.W."/>
            <person name="Grigoriev I.V."/>
            <person name="Nagy L.G."/>
            <person name="Hibbett D."/>
            <person name="Henrissat B."/>
            <person name="Matheny P.B."/>
            <person name="Labbe J."/>
            <person name="Martin F.M."/>
        </authorList>
    </citation>
    <scope>NUCLEOTIDE SEQUENCE</scope>
    <source>
        <strain evidence="1">HHB10654</strain>
    </source>
</reference>